<dbReference type="Proteomes" id="UP001236369">
    <property type="component" value="Unassembled WGS sequence"/>
</dbReference>
<accession>A0ABU0HR27</accession>
<evidence type="ECO:0000313" key="2">
    <source>
        <dbReference type="EMBL" id="MDQ0444787.1"/>
    </source>
</evidence>
<feature type="transmembrane region" description="Helical" evidence="1">
    <location>
        <begin position="21"/>
        <end position="44"/>
    </location>
</feature>
<gene>
    <name evidence="2" type="ORF">QO016_004311</name>
</gene>
<keyword evidence="3" id="KW-1185">Reference proteome</keyword>
<proteinExistence type="predicted"/>
<sequence>MNDIAERAAQARTSRDLWQSIPLDCILCAFFVFAAAGLTLAGVFP</sequence>
<organism evidence="2 3">
    <name type="scientific">Methylobacterium persicinum</name>
    <dbReference type="NCBI Taxonomy" id="374426"/>
    <lineage>
        <taxon>Bacteria</taxon>
        <taxon>Pseudomonadati</taxon>
        <taxon>Pseudomonadota</taxon>
        <taxon>Alphaproteobacteria</taxon>
        <taxon>Hyphomicrobiales</taxon>
        <taxon>Methylobacteriaceae</taxon>
        <taxon>Methylobacterium</taxon>
    </lineage>
</organism>
<evidence type="ECO:0000313" key="3">
    <source>
        <dbReference type="Proteomes" id="UP001236369"/>
    </source>
</evidence>
<reference evidence="2 3" key="1">
    <citation type="submission" date="2023-07" db="EMBL/GenBank/DDBJ databases">
        <title>Genomic Encyclopedia of Type Strains, Phase IV (KMG-IV): sequencing the most valuable type-strain genomes for metagenomic binning, comparative biology and taxonomic classification.</title>
        <authorList>
            <person name="Goeker M."/>
        </authorList>
    </citation>
    <scope>NUCLEOTIDE SEQUENCE [LARGE SCALE GENOMIC DNA]</scope>
    <source>
        <strain evidence="2 3">DSM 19562</strain>
    </source>
</reference>
<protein>
    <submittedName>
        <fullName evidence="2">Uncharacterized protein</fullName>
    </submittedName>
</protein>
<comment type="caution">
    <text evidence="2">The sequence shown here is derived from an EMBL/GenBank/DDBJ whole genome shotgun (WGS) entry which is preliminary data.</text>
</comment>
<dbReference type="RefSeq" id="WP_238248963.1">
    <property type="nucleotide sequence ID" value="NZ_BPQX01000025.1"/>
</dbReference>
<keyword evidence="1" id="KW-0812">Transmembrane</keyword>
<keyword evidence="1" id="KW-0472">Membrane</keyword>
<dbReference type="EMBL" id="JAUSVV010000016">
    <property type="protein sequence ID" value="MDQ0444787.1"/>
    <property type="molecule type" value="Genomic_DNA"/>
</dbReference>
<evidence type="ECO:0000256" key="1">
    <source>
        <dbReference type="SAM" id="Phobius"/>
    </source>
</evidence>
<keyword evidence="1" id="KW-1133">Transmembrane helix</keyword>
<name>A0ABU0HR27_9HYPH</name>